<keyword evidence="2 4" id="KW-0560">Oxidoreductase</keyword>
<dbReference type="Gene3D" id="3.40.309.10">
    <property type="entry name" value="Aldehyde Dehydrogenase, Chain A, domain 2"/>
    <property type="match status" value="1"/>
</dbReference>
<evidence type="ECO:0000256" key="3">
    <source>
        <dbReference type="PROSITE-ProRule" id="PRU10007"/>
    </source>
</evidence>
<feature type="domain" description="Aldehyde dehydrogenase" evidence="5">
    <location>
        <begin position="18"/>
        <end position="479"/>
    </location>
</feature>
<dbReference type="InterPro" id="IPR015590">
    <property type="entry name" value="Aldehyde_DH_dom"/>
</dbReference>
<dbReference type="InterPro" id="IPR016163">
    <property type="entry name" value="Ald_DH_C"/>
</dbReference>
<dbReference type="InterPro" id="IPR029510">
    <property type="entry name" value="Ald_DH_CS_GLU"/>
</dbReference>
<dbReference type="Gene3D" id="3.40.605.10">
    <property type="entry name" value="Aldehyde Dehydrogenase, Chain A, domain 1"/>
    <property type="match status" value="1"/>
</dbReference>
<evidence type="ECO:0000259" key="5">
    <source>
        <dbReference type="Pfam" id="PF00171"/>
    </source>
</evidence>
<dbReference type="InterPro" id="IPR016162">
    <property type="entry name" value="Ald_DH_N"/>
</dbReference>
<dbReference type="OrthoDB" id="6882680at2"/>
<evidence type="ECO:0000313" key="7">
    <source>
        <dbReference type="Proteomes" id="UP000295674"/>
    </source>
</evidence>
<keyword evidence="7" id="KW-1185">Reference proteome</keyword>
<evidence type="ECO:0000256" key="2">
    <source>
        <dbReference type="ARBA" id="ARBA00023002"/>
    </source>
</evidence>
<dbReference type="InterPro" id="IPR050740">
    <property type="entry name" value="Aldehyde_DH_Superfamily"/>
</dbReference>
<gene>
    <name evidence="6" type="ORF">E1181_25950</name>
</gene>
<dbReference type="Proteomes" id="UP000295674">
    <property type="component" value="Unassembled WGS sequence"/>
</dbReference>
<protein>
    <submittedName>
        <fullName evidence="6">Aldehyde dehydrogenase family protein</fullName>
    </submittedName>
</protein>
<feature type="active site" evidence="3">
    <location>
        <position position="252"/>
    </location>
</feature>
<dbReference type="EMBL" id="SMKS01000066">
    <property type="protein sequence ID" value="TDD01149.1"/>
    <property type="molecule type" value="Genomic_DNA"/>
</dbReference>
<dbReference type="SUPFAM" id="SSF53720">
    <property type="entry name" value="ALDH-like"/>
    <property type="match status" value="1"/>
</dbReference>
<dbReference type="PANTHER" id="PTHR43353">
    <property type="entry name" value="SUCCINATE-SEMIALDEHYDE DEHYDROGENASE, MITOCHONDRIAL"/>
    <property type="match status" value="1"/>
</dbReference>
<sequence>MNFPLLPGKPAIFVAGQWISASGTRPVLNPATAEVVTEVAEAGPEEGEDALLAAHRTQRSWARRSSVERGEVLRAVADAIRENQEELARIVVTEQGKTIGEARGEIGGAATWFDYYATYDRRSSGTVLPSERPNEQLLIRDEPCGVVTAITPWNFPAALFARKVAPAIMAGNAVVLKPHEDTPLSALALAGICAGAGVPDGVVNVITGSGPTLGDALVRSPRSDLVTVTGSTRAGKEILAAAAATVTPVSLELGGKAPFIVLDDADLDRAVTDAAAARLWNCGQVCTCNERTYVHREIYDEFVSRLVEEMSRVVPADPMSETSRLGPKVSEAEWRKVRDYLDRAVAAGGEIACGGGRPDGAEFERGHWFEPTVVTGLGNDAEIVRDEVFGPVLPVIPVDDYEQAVDLANDTDYGLTAYVYTGALSTAMRAVDDLSFGEVYVNRVGPEQLHAFHGGWNLSGMGGDDGEHGYRRYLRHKTVYLGHD</sequence>
<dbReference type="AlphaFoldDB" id="A0A4R4V7D6"/>
<evidence type="ECO:0000256" key="1">
    <source>
        <dbReference type="ARBA" id="ARBA00009986"/>
    </source>
</evidence>
<comment type="caution">
    <text evidence="6">The sequence shown here is derived from an EMBL/GenBank/DDBJ whole genome shotgun (WGS) entry which is preliminary data.</text>
</comment>
<dbReference type="InterPro" id="IPR016161">
    <property type="entry name" value="Ald_DH/histidinol_DH"/>
</dbReference>
<dbReference type="FunFam" id="3.40.605.10:FF:000007">
    <property type="entry name" value="NAD/NADP-dependent betaine aldehyde dehydrogenase"/>
    <property type="match status" value="1"/>
</dbReference>
<dbReference type="GO" id="GO:0004777">
    <property type="term" value="F:succinate-semialdehyde dehydrogenase (NAD+) activity"/>
    <property type="evidence" value="ECO:0007669"/>
    <property type="project" value="TreeGrafter"/>
</dbReference>
<dbReference type="GO" id="GO:0009450">
    <property type="term" value="P:gamma-aminobutyric acid catabolic process"/>
    <property type="evidence" value="ECO:0007669"/>
    <property type="project" value="TreeGrafter"/>
</dbReference>
<name>A0A4R4V7D6_9PSEU</name>
<dbReference type="InterPro" id="IPR016160">
    <property type="entry name" value="Ald_DH_CS_CYS"/>
</dbReference>
<dbReference type="FunFam" id="3.40.309.10:FF:000009">
    <property type="entry name" value="Aldehyde dehydrogenase A"/>
    <property type="match status" value="1"/>
</dbReference>
<proteinExistence type="inferred from homology"/>
<dbReference type="PROSITE" id="PS00070">
    <property type="entry name" value="ALDEHYDE_DEHYDR_CYS"/>
    <property type="match status" value="1"/>
</dbReference>
<accession>A0A4R4V7D6</accession>
<evidence type="ECO:0000256" key="4">
    <source>
        <dbReference type="RuleBase" id="RU003345"/>
    </source>
</evidence>
<evidence type="ECO:0000313" key="6">
    <source>
        <dbReference type="EMBL" id="TDD01149.1"/>
    </source>
</evidence>
<dbReference type="PANTHER" id="PTHR43353:SF5">
    <property type="entry name" value="SUCCINATE-SEMIALDEHYDE DEHYDROGENASE, MITOCHONDRIAL"/>
    <property type="match status" value="1"/>
</dbReference>
<dbReference type="RefSeq" id="WP_132678689.1">
    <property type="nucleotide sequence ID" value="NZ_SMKS01000066.1"/>
</dbReference>
<dbReference type="Pfam" id="PF00171">
    <property type="entry name" value="Aldedh"/>
    <property type="match status" value="1"/>
</dbReference>
<reference evidence="6 7" key="1">
    <citation type="submission" date="2019-03" db="EMBL/GenBank/DDBJ databases">
        <title>Draft genome sequences of novel Actinobacteria.</title>
        <authorList>
            <person name="Sahin N."/>
            <person name="Ay H."/>
            <person name="Saygin H."/>
        </authorList>
    </citation>
    <scope>NUCLEOTIDE SEQUENCE [LARGE SCALE GENOMIC DNA]</scope>
    <source>
        <strain evidence="6 7">16K309</strain>
    </source>
</reference>
<organism evidence="6 7">
    <name type="scientific">Saccharopolyspora terrae</name>
    <dbReference type="NCBI Taxonomy" id="2530384"/>
    <lineage>
        <taxon>Bacteria</taxon>
        <taxon>Bacillati</taxon>
        <taxon>Actinomycetota</taxon>
        <taxon>Actinomycetes</taxon>
        <taxon>Pseudonocardiales</taxon>
        <taxon>Pseudonocardiaceae</taxon>
        <taxon>Saccharopolyspora</taxon>
    </lineage>
</organism>
<comment type="similarity">
    <text evidence="1 4">Belongs to the aldehyde dehydrogenase family.</text>
</comment>
<dbReference type="PROSITE" id="PS00687">
    <property type="entry name" value="ALDEHYDE_DEHYDR_GLU"/>
    <property type="match status" value="1"/>
</dbReference>